<dbReference type="Gene3D" id="3.40.630.30">
    <property type="match status" value="1"/>
</dbReference>
<dbReference type="Proteomes" id="UP000266340">
    <property type="component" value="Unassembled WGS sequence"/>
</dbReference>
<reference evidence="1 2" key="1">
    <citation type="submission" date="2018-09" db="EMBL/GenBank/DDBJ databases">
        <title>Cohnella cavernae sp. nov., isolated from a karst cave.</title>
        <authorList>
            <person name="Zhu H."/>
        </authorList>
    </citation>
    <scope>NUCLEOTIDE SEQUENCE [LARGE SCALE GENOMIC DNA]</scope>
    <source>
        <strain evidence="1 2">K2E09-144</strain>
    </source>
</reference>
<dbReference type="RefSeq" id="WP_119150466.1">
    <property type="nucleotide sequence ID" value="NZ_JBHSOV010000048.1"/>
</dbReference>
<dbReference type="SUPFAM" id="SSF55729">
    <property type="entry name" value="Acyl-CoA N-acyltransferases (Nat)"/>
    <property type="match status" value="1"/>
</dbReference>
<dbReference type="AlphaFoldDB" id="A0A398CRH1"/>
<protein>
    <recommendedName>
        <fullName evidence="3">GNAT family N-acetyltransferase</fullName>
    </recommendedName>
</protein>
<dbReference type="OrthoDB" id="389074at2"/>
<dbReference type="InterPro" id="IPR016181">
    <property type="entry name" value="Acyl_CoA_acyltransferase"/>
</dbReference>
<evidence type="ECO:0008006" key="3">
    <source>
        <dbReference type="Google" id="ProtNLM"/>
    </source>
</evidence>
<proteinExistence type="predicted"/>
<evidence type="ECO:0000313" key="1">
    <source>
        <dbReference type="EMBL" id="RIE02427.1"/>
    </source>
</evidence>
<gene>
    <name evidence="1" type="ORF">D3H35_17130</name>
</gene>
<organism evidence="1 2">
    <name type="scientific">Cohnella faecalis</name>
    <dbReference type="NCBI Taxonomy" id="2315694"/>
    <lineage>
        <taxon>Bacteria</taxon>
        <taxon>Bacillati</taxon>
        <taxon>Bacillota</taxon>
        <taxon>Bacilli</taxon>
        <taxon>Bacillales</taxon>
        <taxon>Paenibacillaceae</taxon>
        <taxon>Cohnella</taxon>
    </lineage>
</organism>
<comment type="caution">
    <text evidence="1">The sequence shown here is derived from an EMBL/GenBank/DDBJ whole genome shotgun (WGS) entry which is preliminary data.</text>
</comment>
<keyword evidence="2" id="KW-1185">Reference proteome</keyword>
<evidence type="ECO:0000313" key="2">
    <source>
        <dbReference type="Proteomes" id="UP000266340"/>
    </source>
</evidence>
<name>A0A398CRH1_9BACL</name>
<accession>A0A398CRH1</accession>
<dbReference type="EMBL" id="QXJM01000039">
    <property type="protein sequence ID" value="RIE02427.1"/>
    <property type="molecule type" value="Genomic_DNA"/>
</dbReference>
<sequence>MIYKVAKTEKEFHGIYDLRAAFYKKLTSDLNNPHDVSASYMVERDERHIHLIAVEDEIVMGTLSICVPDANGLLECERLFGVDLSRFKTGNDMELRKLGIRNCNKMSTLTMILCSLGFEFAASCNAGSIFNVSTKLEYNNRFYGKLGFHQVADVKHVLNDRIMRLDVQEVLASQMIIPFRRMVLDKYRDTFEQIQEEYRRIASSPRASLSVV</sequence>